<dbReference type="PANTHER" id="PTHR40980">
    <property type="entry name" value="PLUG DOMAIN-CONTAINING PROTEIN"/>
    <property type="match status" value="1"/>
</dbReference>
<evidence type="ECO:0000259" key="10">
    <source>
        <dbReference type="Pfam" id="PF14905"/>
    </source>
</evidence>
<comment type="caution">
    <text evidence="11">The sequence shown here is derived from an EMBL/GenBank/DDBJ whole genome shotgun (WGS) entry which is preliminary data.</text>
</comment>
<feature type="domain" description="Outer membrane protein beta-barrel" evidence="10">
    <location>
        <begin position="390"/>
        <end position="795"/>
    </location>
</feature>
<keyword evidence="12" id="KW-1185">Reference proteome</keyword>
<dbReference type="InterPro" id="IPR008969">
    <property type="entry name" value="CarboxyPept-like_regulatory"/>
</dbReference>
<protein>
    <submittedName>
        <fullName evidence="11">TonB-dependent receptor</fullName>
    </submittedName>
</protein>
<dbReference type="OrthoDB" id="606851at2"/>
<dbReference type="SUPFAM" id="SSF49464">
    <property type="entry name" value="Carboxypeptidase regulatory domain-like"/>
    <property type="match status" value="1"/>
</dbReference>
<keyword evidence="5 7" id="KW-0472">Membrane</keyword>
<accession>A0A2S5A1Y2</accession>
<comment type="subcellular location">
    <subcellularLocation>
        <location evidence="1 7">Cell outer membrane</location>
        <topology evidence="1 7">Multi-pass membrane protein</topology>
    </subcellularLocation>
</comment>
<keyword evidence="11" id="KW-0675">Receptor</keyword>
<dbReference type="Pfam" id="PF13715">
    <property type="entry name" value="CarbopepD_reg_2"/>
    <property type="match status" value="1"/>
</dbReference>
<evidence type="ECO:0000256" key="3">
    <source>
        <dbReference type="ARBA" id="ARBA00022452"/>
    </source>
</evidence>
<gene>
    <name evidence="11" type="ORF">C3K47_09155</name>
</gene>
<evidence type="ECO:0000256" key="4">
    <source>
        <dbReference type="ARBA" id="ARBA00022692"/>
    </source>
</evidence>
<dbReference type="Gene3D" id="2.60.40.1120">
    <property type="entry name" value="Carboxypeptidase-like, regulatory domain"/>
    <property type="match status" value="1"/>
</dbReference>
<dbReference type="Pfam" id="PF14905">
    <property type="entry name" value="OMP_b-brl_3"/>
    <property type="match status" value="1"/>
</dbReference>
<keyword evidence="6 7" id="KW-0998">Cell outer membrane</keyword>
<feature type="region of interest" description="Disordered" evidence="8">
    <location>
        <begin position="801"/>
        <end position="840"/>
    </location>
</feature>
<feature type="chain" id="PRO_5015682748" evidence="9">
    <location>
        <begin position="20"/>
        <end position="840"/>
    </location>
</feature>
<dbReference type="InterPro" id="IPR037066">
    <property type="entry name" value="Plug_dom_sf"/>
</dbReference>
<dbReference type="PANTHER" id="PTHR40980:SF4">
    <property type="entry name" value="TONB-DEPENDENT RECEPTOR-LIKE BETA-BARREL DOMAIN-CONTAINING PROTEIN"/>
    <property type="match status" value="1"/>
</dbReference>
<evidence type="ECO:0000256" key="8">
    <source>
        <dbReference type="SAM" id="MobiDB-lite"/>
    </source>
</evidence>
<dbReference type="InterPro" id="IPR039426">
    <property type="entry name" value="TonB-dep_rcpt-like"/>
</dbReference>
<dbReference type="SUPFAM" id="SSF56935">
    <property type="entry name" value="Porins"/>
    <property type="match status" value="1"/>
</dbReference>
<feature type="region of interest" description="Disordered" evidence="8">
    <location>
        <begin position="299"/>
        <end position="321"/>
    </location>
</feature>
<feature type="signal peptide" evidence="9">
    <location>
        <begin position="1"/>
        <end position="19"/>
    </location>
</feature>
<evidence type="ECO:0000313" key="11">
    <source>
        <dbReference type="EMBL" id="POY36534.1"/>
    </source>
</evidence>
<evidence type="ECO:0000256" key="7">
    <source>
        <dbReference type="PROSITE-ProRule" id="PRU01360"/>
    </source>
</evidence>
<comment type="similarity">
    <text evidence="7">Belongs to the TonB-dependent receptor family.</text>
</comment>
<evidence type="ECO:0000256" key="6">
    <source>
        <dbReference type="ARBA" id="ARBA00023237"/>
    </source>
</evidence>
<dbReference type="AlphaFoldDB" id="A0A2S5A1Y2"/>
<dbReference type="Gene3D" id="2.40.170.20">
    <property type="entry name" value="TonB-dependent receptor, beta-barrel domain"/>
    <property type="match status" value="1"/>
</dbReference>
<organism evidence="11 12">
    <name type="scientific">Solitalea longa</name>
    <dbReference type="NCBI Taxonomy" id="2079460"/>
    <lineage>
        <taxon>Bacteria</taxon>
        <taxon>Pseudomonadati</taxon>
        <taxon>Bacteroidota</taxon>
        <taxon>Sphingobacteriia</taxon>
        <taxon>Sphingobacteriales</taxon>
        <taxon>Sphingobacteriaceae</taxon>
        <taxon>Solitalea</taxon>
    </lineage>
</organism>
<dbReference type="InterPro" id="IPR041700">
    <property type="entry name" value="OMP_b-brl_3"/>
</dbReference>
<proteinExistence type="inferred from homology"/>
<name>A0A2S5A1Y2_9SPHI</name>
<dbReference type="InterPro" id="IPR036942">
    <property type="entry name" value="Beta-barrel_TonB_sf"/>
</dbReference>
<dbReference type="RefSeq" id="WP_103788837.1">
    <property type="nucleotide sequence ID" value="NZ_PQVF01000006.1"/>
</dbReference>
<evidence type="ECO:0000256" key="5">
    <source>
        <dbReference type="ARBA" id="ARBA00023136"/>
    </source>
</evidence>
<dbReference type="GO" id="GO:0009279">
    <property type="term" value="C:cell outer membrane"/>
    <property type="evidence" value="ECO:0007669"/>
    <property type="project" value="UniProtKB-SubCell"/>
</dbReference>
<dbReference type="Proteomes" id="UP000236893">
    <property type="component" value="Unassembled WGS sequence"/>
</dbReference>
<keyword evidence="9" id="KW-0732">Signal</keyword>
<feature type="compositionally biased region" description="Basic and acidic residues" evidence="8">
    <location>
        <begin position="817"/>
        <end position="831"/>
    </location>
</feature>
<evidence type="ECO:0000256" key="9">
    <source>
        <dbReference type="SAM" id="SignalP"/>
    </source>
</evidence>
<keyword evidence="4 7" id="KW-0812">Transmembrane</keyword>
<dbReference type="Gene3D" id="2.170.130.10">
    <property type="entry name" value="TonB-dependent receptor, plug domain"/>
    <property type="match status" value="1"/>
</dbReference>
<evidence type="ECO:0000256" key="2">
    <source>
        <dbReference type="ARBA" id="ARBA00022448"/>
    </source>
</evidence>
<keyword evidence="3 7" id="KW-1134">Transmembrane beta strand</keyword>
<evidence type="ECO:0000313" key="12">
    <source>
        <dbReference type="Proteomes" id="UP000236893"/>
    </source>
</evidence>
<feature type="compositionally biased region" description="Polar residues" evidence="8">
    <location>
        <begin position="299"/>
        <end position="310"/>
    </location>
</feature>
<evidence type="ECO:0000256" key="1">
    <source>
        <dbReference type="ARBA" id="ARBA00004571"/>
    </source>
</evidence>
<sequence>MKKILLQLLFGLLALGSYAQVGGPPKGTGSIGGVVIDSTTKKPVEFATLALIRSTDSKSVNGGMADEKGVFKLQGIPNGDYNLIISFIDYSTVTKKVNISAQNQEIKLGKIILQQTGKQLKEVTVVGQRELVENKIDKMVYNAEKDVTSKGGDAGDILRKVPMVSVDMDGNVELRGNSNVKILINGKPSTIVSNSVADAMKMIPADQIKNVEVITSPSAKYDAEGSAGIINIVTKKTDVAGVTGNISMNLSNRFNRGNGSLNIRQGKVGFNAGFGGMYFIPQDGSSVFQRNSFFPDMQNTGVDTTRLTDQNGTNKGGRNGGNANFGISYDINKTNSISSNVKFSRWNNNNDGSMLVSNSDNIDGLLSQYNRISQNDNQRKGIDWSTDYNRKFANPQQEFSLGFQLSDDRNNTDFQNSIDGIVNMPNTAGRSLNEGTNNELTFQADYAHPWTKAVLMEVGAKTILRDITSAYNYDLINTNGEYVPDLTRSNDFNYTQNVYAGYLSFNLTLNKGYAIKAGGRLERTEITGDFRNSQSNSIANNYNNFVPSLTVARTFKDMSSLKLSYSRRIQRPGLRFLNPFIDSTDPQNISFGNPNLAPEKTNNFELGYSRFMGRSSVNASVYYRNTYDVIESIVGLSADGKISGSTYANISNSSSVGVNLSGSVQLGQRITLRGNANVYSYNVNDPNIQTTYSNKSLLYNVNANASWSLPKDFAIEAFGMFNSPRRTIQGENPSFSMFNLGFKKDFLEKRASLGLNMSNPFNKNREFTTKLSGNGFDQYQQNSVPFRSVGVSFSYRFGKMDFNGQQGGSKKGKGQGPKKEGINNDDIKQEEDSQQGGGRP</sequence>
<keyword evidence="2 7" id="KW-0813">Transport</keyword>
<dbReference type="PROSITE" id="PS52016">
    <property type="entry name" value="TONB_DEPENDENT_REC_3"/>
    <property type="match status" value="1"/>
</dbReference>
<reference evidence="11 12" key="1">
    <citation type="submission" date="2018-01" db="EMBL/GenBank/DDBJ databases">
        <authorList>
            <person name="Gaut B.S."/>
            <person name="Morton B.R."/>
            <person name="Clegg M.T."/>
            <person name="Duvall M.R."/>
        </authorList>
    </citation>
    <scope>NUCLEOTIDE SEQUENCE [LARGE SCALE GENOMIC DNA]</scope>
    <source>
        <strain evidence="11 12">HR-AV</strain>
    </source>
</reference>
<dbReference type="EMBL" id="PQVF01000006">
    <property type="protein sequence ID" value="POY36534.1"/>
    <property type="molecule type" value="Genomic_DNA"/>
</dbReference>